<proteinExistence type="predicted"/>
<protein>
    <submittedName>
        <fullName evidence="1">Uncharacterized protein</fullName>
    </submittedName>
</protein>
<reference evidence="1" key="1">
    <citation type="submission" date="2023-08" db="EMBL/GenBank/DDBJ databases">
        <authorList>
            <person name="Audoor S."/>
            <person name="Bilcke G."/>
        </authorList>
    </citation>
    <scope>NUCLEOTIDE SEQUENCE</scope>
</reference>
<dbReference type="AlphaFoldDB" id="A0AAD2JIP1"/>
<name>A0AAD2JIP1_9STRA</name>
<dbReference type="EMBL" id="CAKOGP040001858">
    <property type="protein sequence ID" value="CAJ1954201.1"/>
    <property type="molecule type" value="Genomic_DNA"/>
</dbReference>
<gene>
    <name evidence="1" type="ORF">CYCCA115_LOCUS14796</name>
</gene>
<evidence type="ECO:0000313" key="2">
    <source>
        <dbReference type="Proteomes" id="UP001295423"/>
    </source>
</evidence>
<comment type="caution">
    <text evidence="1">The sequence shown here is derived from an EMBL/GenBank/DDBJ whole genome shotgun (WGS) entry which is preliminary data.</text>
</comment>
<dbReference type="Proteomes" id="UP001295423">
    <property type="component" value="Unassembled WGS sequence"/>
</dbReference>
<evidence type="ECO:0000313" key="1">
    <source>
        <dbReference type="EMBL" id="CAJ1954201.1"/>
    </source>
</evidence>
<sequence>MAANEYRFQGKKRERLPRHFDKLIANPDDAEDRCHGGGIPHEGGDRRIVAGFTVRRRLDNNFPIHRLCYDHRFTTAQKLSQCIDKAIKDESPLVDEFGMTPFHVLFSTIGANPNLLVVLLDKLPYSHLLYLKDVNGKLATDYLLSNWSRENKILLQRTLHSWMFRRLERWGAKSWRNRIFPLVNNLLAEDDDEERRMAMFREAWSVFKQYKAVEATTVLEMALWKGQLKGGRTKDGSKRQALDRDECRGVCGTDIVIPSVRKFLGNVVVIE</sequence>
<organism evidence="1 2">
    <name type="scientific">Cylindrotheca closterium</name>
    <dbReference type="NCBI Taxonomy" id="2856"/>
    <lineage>
        <taxon>Eukaryota</taxon>
        <taxon>Sar</taxon>
        <taxon>Stramenopiles</taxon>
        <taxon>Ochrophyta</taxon>
        <taxon>Bacillariophyta</taxon>
        <taxon>Bacillariophyceae</taxon>
        <taxon>Bacillariophycidae</taxon>
        <taxon>Bacillariales</taxon>
        <taxon>Bacillariaceae</taxon>
        <taxon>Cylindrotheca</taxon>
    </lineage>
</organism>
<accession>A0AAD2JIP1</accession>
<keyword evidence="2" id="KW-1185">Reference proteome</keyword>